<name>A0AAN8IAB0_TRICO</name>
<feature type="transmembrane region" description="Helical" evidence="4">
    <location>
        <begin position="91"/>
        <end position="117"/>
    </location>
</feature>
<dbReference type="PROSITE" id="PS50081">
    <property type="entry name" value="ZF_DAG_PE_2"/>
    <property type="match status" value="1"/>
</dbReference>
<keyword evidence="4" id="KW-0812">Transmembrane</keyword>
<dbReference type="InterPro" id="IPR000008">
    <property type="entry name" value="C2_dom"/>
</dbReference>
<evidence type="ECO:0000313" key="7">
    <source>
        <dbReference type="EMBL" id="KAK5965146.1"/>
    </source>
</evidence>
<reference evidence="7 8" key="1">
    <citation type="submission" date="2019-10" db="EMBL/GenBank/DDBJ databases">
        <title>Assembly and Annotation for the nematode Trichostrongylus colubriformis.</title>
        <authorList>
            <person name="Martin J."/>
        </authorList>
    </citation>
    <scope>NUCLEOTIDE SEQUENCE [LARGE SCALE GENOMIC DNA]</scope>
    <source>
        <strain evidence="7">G859</strain>
        <tissue evidence="7">Whole worm</tissue>
    </source>
</reference>
<keyword evidence="4" id="KW-1133">Transmembrane helix</keyword>
<feature type="compositionally biased region" description="Basic residues" evidence="3">
    <location>
        <begin position="717"/>
        <end position="726"/>
    </location>
</feature>
<keyword evidence="2" id="KW-0862">Zinc</keyword>
<dbReference type="PANTHER" id="PTHR21119">
    <property type="entry name" value="C2 DOMAIN-CONTAINING PROTEIN"/>
    <property type="match status" value="1"/>
</dbReference>
<feature type="domain" description="Phorbol-ester/DAG-type" evidence="6">
    <location>
        <begin position="826"/>
        <end position="877"/>
    </location>
</feature>
<sequence length="911" mass="103164">MPKRPHPARRYILRSQKAVNKSSSEFSDDSLISTWDKVFVQFSVENAFSLGLLRSYLISNEQSKRSVFAAILFFFCIGIAFNSHLRRVFQVLGWVGAEMMWLIVCWGLMAFLCYMALNHLGPRTDESTKTTMSSAQEAPNRLNGSNSEWTNEVLAWIYNNYLKVPGPLEAWIKSLNDAAKKVNRPTECEVVFDGFGDHRQIKSPPKVSNIRVEHGPREHLTLRANIHLPCVCLKVVSSQRTPERLLVSNFDANIVDLRGEVECRFACIANQLFLMGCFNGRPEMDIELKNADINAQSQVSLGLVEEKIRRCLLSAVTNINLSESMPPNMEDWKFDDNQTIDSFNEVYYRNQNHSANSSILNPSPSPRSDTKRLSGEHLAVAAQVPEIFKKLNETHLMSPTINNNTAPNKLRVLVVKANHLGRGPSAPDVQQPFVVIEMDEPAQKFTTTKGINACPYWEETYDFDLTPASEEILFEVYDASQKNTADDDKNFLGLAIVNLEEIRKSGEHVHNLKLQGRPYRKDEVNGELTVQFDYYYDPKSLTPGKTVDTVKIRNSTGSEFRETVTSQRRAIYDPHDNFESIDITPRKTTTVVVKTVSQQLKEKPTIQSVHGSMENAVDPQTQHILDQQFHNNGKTGQTEESFKQAATTASQATSNRTVATTTTTTTITTTSRPAQQQSPESTLDKRGREREKQNRSDTIPEKRERSFFGELRDRLSGRRRSQTKRSRSVDLHGAEIEEAVSLPPSRDPSRTRYAGPHGGEPRYNETHSVGGKSGESSKSLYQHSTLVLELEHDKQLKYFLIPPSMLNEPAASKLMRRGKKLHIYNEHTFVAVKIRGGINCNVCQQRIKSSFAKQAYQCRDCKLVCHKSCHYKTDAFCTQSTVSKLQIAKDVDWAHFLSHYQLEEFISIDGV</sequence>
<dbReference type="InterPro" id="IPR039934">
    <property type="entry name" value="C2CD2/C2CD2L"/>
</dbReference>
<evidence type="ECO:0000256" key="4">
    <source>
        <dbReference type="SAM" id="Phobius"/>
    </source>
</evidence>
<dbReference type="SUPFAM" id="SSF57889">
    <property type="entry name" value="Cysteine-rich domain"/>
    <property type="match status" value="1"/>
</dbReference>
<dbReference type="SMART" id="SM00109">
    <property type="entry name" value="C1"/>
    <property type="match status" value="1"/>
</dbReference>
<dbReference type="PANTHER" id="PTHR21119:SF5">
    <property type="entry name" value="C2 DOMAIN-CONTAINING PROTEIN"/>
    <property type="match status" value="1"/>
</dbReference>
<dbReference type="PROSITE" id="PS50004">
    <property type="entry name" value="C2"/>
    <property type="match status" value="1"/>
</dbReference>
<protein>
    <submittedName>
        <fullName evidence="7">Phorbol esters/diacylglycerol binding domain protein</fullName>
    </submittedName>
</protein>
<keyword evidence="8" id="KW-1185">Reference proteome</keyword>
<dbReference type="PROSITE" id="PS00479">
    <property type="entry name" value="ZF_DAG_PE_1"/>
    <property type="match status" value="1"/>
</dbReference>
<dbReference type="InterPro" id="IPR046349">
    <property type="entry name" value="C1-like_sf"/>
</dbReference>
<dbReference type="Gene3D" id="2.60.40.150">
    <property type="entry name" value="C2 domain"/>
    <property type="match status" value="1"/>
</dbReference>
<dbReference type="InterPro" id="IPR002219">
    <property type="entry name" value="PKC_DAG/PE"/>
</dbReference>
<dbReference type="SMART" id="SM00239">
    <property type="entry name" value="C2"/>
    <property type="match status" value="1"/>
</dbReference>
<dbReference type="CDD" id="cd20831">
    <property type="entry name" value="C1_dGM13116p-like"/>
    <property type="match status" value="1"/>
</dbReference>
<proteinExistence type="predicted"/>
<evidence type="ECO:0000256" key="3">
    <source>
        <dbReference type="SAM" id="MobiDB-lite"/>
    </source>
</evidence>
<dbReference type="SUPFAM" id="SSF49562">
    <property type="entry name" value="C2 domain (Calcium/lipid-binding domain, CaLB)"/>
    <property type="match status" value="1"/>
</dbReference>
<dbReference type="GO" id="GO:0046872">
    <property type="term" value="F:metal ion binding"/>
    <property type="evidence" value="ECO:0007669"/>
    <property type="project" value="UniProtKB-KW"/>
</dbReference>
<comment type="caution">
    <text evidence="7">The sequence shown here is derived from an EMBL/GenBank/DDBJ whole genome shotgun (WGS) entry which is preliminary data.</text>
</comment>
<evidence type="ECO:0000259" key="5">
    <source>
        <dbReference type="PROSITE" id="PS50004"/>
    </source>
</evidence>
<dbReference type="EMBL" id="WIXE01024945">
    <property type="protein sequence ID" value="KAK5965146.1"/>
    <property type="molecule type" value="Genomic_DNA"/>
</dbReference>
<dbReference type="InterPro" id="IPR035892">
    <property type="entry name" value="C2_domain_sf"/>
</dbReference>
<feature type="compositionally biased region" description="Low complexity" evidence="3">
    <location>
        <begin position="647"/>
        <end position="670"/>
    </location>
</feature>
<gene>
    <name evidence="7" type="ORF">GCK32_001010</name>
</gene>
<accession>A0AAN8IAB0</accession>
<keyword evidence="4" id="KW-0472">Membrane</keyword>
<dbReference type="Pfam" id="PF00130">
    <property type="entry name" value="C1_1"/>
    <property type="match status" value="1"/>
</dbReference>
<feature type="compositionally biased region" description="Polar residues" evidence="3">
    <location>
        <begin position="671"/>
        <end position="681"/>
    </location>
</feature>
<dbReference type="AlphaFoldDB" id="A0AAN8IAB0"/>
<dbReference type="Pfam" id="PF00168">
    <property type="entry name" value="C2"/>
    <property type="match status" value="1"/>
</dbReference>
<dbReference type="Gene3D" id="3.30.60.20">
    <property type="match status" value="1"/>
</dbReference>
<keyword evidence="1" id="KW-0479">Metal-binding</keyword>
<dbReference type="Proteomes" id="UP001331761">
    <property type="component" value="Unassembled WGS sequence"/>
</dbReference>
<evidence type="ECO:0000256" key="2">
    <source>
        <dbReference type="ARBA" id="ARBA00022833"/>
    </source>
</evidence>
<organism evidence="7 8">
    <name type="scientific">Trichostrongylus colubriformis</name>
    <name type="common">Black scour worm</name>
    <dbReference type="NCBI Taxonomy" id="6319"/>
    <lineage>
        <taxon>Eukaryota</taxon>
        <taxon>Metazoa</taxon>
        <taxon>Ecdysozoa</taxon>
        <taxon>Nematoda</taxon>
        <taxon>Chromadorea</taxon>
        <taxon>Rhabditida</taxon>
        <taxon>Rhabditina</taxon>
        <taxon>Rhabditomorpha</taxon>
        <taxon>Strongyloidea</taxon>
        <taxon>Trichostrongylidae</taxon>
        <taxon>Trichostrongylus</taxon>
    </lineage>
</organism>
<evidence type="ECO:0000313" key="8">
    <source>
        <dbReference type="Proteomes" id="UP001331761"/>
    </source>
</evidence>
<feature type="compositionally biased region" description="Low complexity" evidence="3">
    <location>
        <begin position="768"/>
        <end position="777"/>
    </location>
</feature>
<feature type="transmembrane region" description="Helical" evidence="4">
    <location>
        <begin position="67"/>
        <end position="85"/>
    </location>
</feature>
<evidence type="ECO:0000259" key="6">
    <source>
        <dbReference type="PROSITE" id="PS50081"/>
    </source>
</evidence>
<evidence type="ECO:0000256" key="1">
    <source>
        <dbReference type="ARBA" id="ARBA00022723"/>
    </source>
</evidence>
<feature type="domain" description="C2" evidence="5">
    <location>
        <begin position="391"/>
        <end position="512"/>
    </location>
</feature>
<feature type="region of interest" description="Disordered" evidence="3">
    <location>
        <begin position="647"/>
        <end position="777"/>
    </location>
</feature>
<feature type="compositionally biased region" description="Basic and acidic residues" evidence="3">
    <location>
        <begin position="682"/>
        <end position="716"/>
    </location>
</feature>